<dbReference type="EMBL" id="KI669563">
    <property type="protein sequence ID" value="ETN21129.1"/>
    <property type="molecule type" value="Genomic_DNA"/>
</dbReference>
<dbReference type="GeneID" id="20189651"/>
<organism evidence="1 2">
    <name type="scientific">Phytophthora nicotianae (strain INRA-310)</name>
    <name type="common">Phytophthora parasitica</name>
    <dbReference type="NCBI Taxonomy" id="761204"/>
    <lineage>
        <taxon>Eukaryota</taxon>
        <taxon>Sar</taxon>
        <taxon>Stramenopiles</taxon>
        <taxon>Oomycota</taxon>
        <taxon>Peronosporomycetes</taxon>
        <taxon>Peronosporales</taxon>
        <taxon>Peronosporaceae</taxon>
        <taxon>Phytophthora</taxon>
    </lineage>
</organism>
<gene>
    <name evidence="1" type="ORF">PPTG_21052</name>
</gene>
<reference evidence="2" key="1">
    <citation type="submission" date="2011-12" db="EMBL/GenBank/DDBJ databases">
        <authorList>
            <consortium name="The Broad Institute Genome Sequencing Platform"/>
            <person name="Russ C."/>
            <person name="Tyler B."/>
            <person name="Panabieres F."/>
            <person name="Shan W."/>
            <person name="Tripathy S."/>
            <person name="Grunwald N."/>
            <person name="Machado M."/>
            <person name="Young S.K."/>
            <person name="Zeng Q."/>
            <person name="Gargeya S."/>
            <person name="Fitzgerald M."/>
            <person name="Haas B."/>
            <person name="Abouelleil A."/>
            <person name="Alvarado L."/>
            <person name="Arachchi H.M."/>
            <person name="Berlin A."/>
            <person name="Chapman S.B."/>
            <person name="Gearin G."/>
            <person name="Goldberg J."/>
            <person name="Griggs A."/>
            <person name="Gujja S."/>
            <person name="Hansen M."/>
            <person name="Heiman D."/>
            <person name="Howarth C."/>
            <person name="Larimer J."/>
            <person name="Lui A."/>
            <person name="MacDonald P.J.P."/>
            <person name="McCowen C."/>
            <person name="Montmayeur A."/>
            <person name="Murphy C."/>
            <person name="Neiman D."/>
            <person name="Pearson M."/>
            <person name="Priest M."/>
            <person name="Roberts A."/>
            <person name="Saif S."/>
            <person name="Shea T."/>
            <person name="Sisk P."/>
            <person name="Stolte C."/>
            <person name="Sykes S."/>
            <person name="Wortman J."/>
            <person name="Nusbaum C."/>
            <person name="Birren B."/>
        </authorList>
    </citation>
    <scope>NUCLEOTIDE SEQUENCE [LARGE SCALE GENOMIC DNA]</scope>
    <source>
        <strain evidence="2">INRA-310</strain>
    </source>
</reference>
<protein>
    <submittedName>
        <fullName evidence="1">Uncharacterized protein</fullName>
    </submittedName>
</protein>
<evidence type="ECO:0000313" key="2">
    <source>
        <dbReference type="Proteomes" id="UP000018817"/>
    </source>
</evidence>
<evidence type="ECO:0000313" key="1">
    <source>
        <dbReference type="EMBL" id="ETN21129.1"/>
    </source>
</evidence>
<name>W2R8S9_PHYN3</name>
<dbReference type="Proteomes" id="UP000018817">
    <property type="component" value="Unassembled WGS sequence"/>
</dbReference>
<proteinExistence type="predicted"/>
<dbReference type="VEuPathDB" id="FungiDB:PPTG_21052"/>
<reference evidence="1 2" key="2">
    <citation type="submission" date="2013-11" db="EMBL/GenBank/DDBJ databases">
        <title>The Genome Sequence of Phytophthora parasitica INRA-310.</title>
        <authorList>
            <consortium name="The Broad Institute Genomics Platform"/>
            <person name="Russ C."/>
            <person name="Tyler B."/>
            <person name="Panabieres F."/>
            <person name="Shan W."/>
            <person name="Tripathy S."/>
            <person name="Grunwald N."/>
            <person name="Machado M."/>
            <person name="Johnson C.S."/>
            <person name="Arredondo F."/>
            <person name="Hong C."/>
            <person name="Coffey M."/>
            <person name="Young S.K."/>
            <person name="Zeng Q."/>
            <person name="Gargeya S."/>
            <person name="Fitzgerald M."/>
            <person name="Abouelleil A."/>
            <person name="Alvarado L."/>
            <person name="Chapman S.B."/>
            <person name="Gainer-Dewar J."/>
            <person name="Goldberg J."/>
            <person name="Griggs A."/>
            <person name="Gujja S."/>
            <person name="Hansen M."/>
            <person name="Howarth C."/>
            <person name="Imamovic A."/>
            <person name="Ireland A."/>
            <person name="Larimer J."/>
            <person name="McCowan C."/>
            <person name="Murphy C."/>
            <person name="Pearson M."/>
            <person name="Poon T.W."/>
            <person name="Priest M."/>
            <person name="Roberts A."/>
            <person name="Saif S."/>
            <person name="Shea T."/>
            <person name="Sykes S."/>
            <person name="Wortman J."/>
            <person name="Nusbaum C."/>
            <person name="Birren B."/>
        </authorList>
    </citation>
    <scope>NUCLEOTIDE SEQUENCE [LARGE SCALE GENOMIC DNA]</scope>
    <source>
        <strain evidence="1 2">INRA-310</strain>
    </source>
</reference>
<dbReference type="AlphaFoldDB" id="W2R8S9"/>
<dbReference type="OMA" id="YCASEQA"/>
<dbReference type="RefSeq" id="XP_008893753.1">
    <property type="nucleotide sequence ID" value="XM_008895505.1"/>
</dbReference>
<accession>W2R8S9</accession>
<sequence length="74" mass="8053">MEHFRAMLDENGNDDDYLYDGSNYCASEQAEEAICVDGSSDDIPEDYVLALPITKNISLLEVGEKSSELAASSS</sequence>